<dbReference type="InterPro" id="IPR051144">
    <property type="entry name" value="Formin_homology_domain"/>
</dbReference>
<dbReference type="InterPro" id="IPR042201">
    <property type="entry name" value="FH2_Formin_sf"/>
</dbReference>
<protein>
    <submittedName>
        <fullName evidence="3">Formin-like protein 20</fullName>
    </submittedName>
</protein>
<accession>A0ABM3C462</accession>
<dbReference type="PANTHER" id="PTHR45733">
    <property type="entry name" value="FORMIN-J"/>
    <property type="match status" value="1"/>
</dbReference>
<dbReference type="Gene3D" id="1.20.58.2220">
    <property type="entry name" value="Formin, FH2 domain"/>
    <property type="match status" value="1"/>
</dbReference>
<dbReference type="PANTHER" id="PTHR45733:SF10">
    <property type="entry name" value="FORMIN-LIKE PROTEIN 15A-RELATED"/>
    <property type="match status" value="1"/>
</dbReference>
<feature type="transmembrane region" description="Helical" evidence="1">
    <location>
        <begin position="44"/>
        <end position="67"/>
    </location>
</feature>
<organism evidence="2 3">
    <name type="scientific">Gossypium hirsutum</name>
    <name type="common">Upland cotton</name>
    <name type="synonym">Gossypium mexicanum</name>
    <dbReference type="NCBI Taxonomy" id="3635"/>
    <lineage>
        <taxon>Eukaryota</taxon>
        <taxon>Viridiplantae</taxon>
        <taxon>Streptophyta</taxon>
        <taxon>Embryophyta</taxon>
        <taxon>Tracheophyta</taxon>
        <taxon>Spermatophyta</taxon>
        <taxon>Magnoliopsida</taxon>
        <taxon>eudicotyledons</taxon>
        <taxon>Gunneridae</taxon>
        <taxon>Pentapetalae</taxon>
        <taxon>rosids</taxon>
        <taxon>malvids</taxon>
        <taxon>Malvales</taxon>
        <taxon>Malvaceae</taxon>
        <taxon>Malvoideae</taxon>
        <taxon>Gossypium</taxon>
    </lineage>
</organism>
<dbReference type="GeneID" id="121232354"/>
<evidence type="ECO:0000313" key="2">
    <source>
        <dbReference type="Proteomes" id="UP000818029"/>
    </source>
</evidence>
<evidence type="ECO:0000256" key="1">
    <source>
        <dbReference type="SAM" id="Phobius"/>
    </source>
</evidence>
<dbReference type="SUPFAM" id="SSF101447">
    <property type="entry name" value="Formin homology 2 domain (FH2 domain)"/>
    <property type="match status" value="1"/>
</dbReference>
<keyword evidence="2" id="KW-1185">Reference proteome</keyword>
<reference evidence="3" key="2">
    <citation type="submission" date="2025-08" db="UniProtKB">
        <authorList>
            <consortium name="RefSeq"/>
        </authorList>
    </citation>
    <scope>IDENTIFICATION</scope>
</reference>
<keyword evidence="1" id="KW-0812">Transmembrane</keyword>
<dbReference type="Proteomes" id="UP000818029">
    <property type="component" value="Chromosome A07"/>
</dbReference>
<proteinExistence type="predicted"/>
<name>A0ABM3C462_GOSHI</name>
<gene>
    <name evidence="3" type="primary">LOC121232354</name>
</gene>
<keyword evidence="1" id="KW-0472">Membrane</keyword>
<keyword evidence="1" id="KW-1133">Transmembrane helix</keyword>
<sequence length="141" mass="16433">MYLSKMMKVPQVESKLRVFCFKIQFRTQVWRYLHSKSDLINLQYYSIINLLLVSPFSFIESLVYPLFLHFFTTCRFLNLKELNTVNSACNEVRNFLKLKDLMKKILYLGNTLNQGTARGLSFCWIHGPGLADSCIVTTCLS</sequence>
<reference evidence="2" key="1">
    <citation type="journal article" date="2020" name="Nat. Genet.">
        <title>Genomic diversifications of five Gossypium allopolyploid species and their impact on cotton improvement.</title>
        <authorList>
            <person name="Chen Z.J."/>
            <person name="Sreedasyam A."/>
            <person name="Ando A."/>
            <person name="Song Q."/>
            <person name="De Santiago L.M."/>
            <person name="Hulse-Kemp A.M."/>
            <person name="Ding M."/>
            <person name="Ye W."/>
            <person name="Kirkbride R.C."/>
            <person name="Jenkins J."/>
            <person name="Plott C."/>
            <person name="Lovell J."/>
            <person name="Lin Y.M."/>
            <person name="Vaughn R."/>
            <person name="Liu B."/>
            <person name="Simpson S."/>
            <person name="Scheffler B.E."/>
            <person name="Wen L."/>
            <person name="Saski C.A."/>
            <person name="Grover C.E."/>
            <person name="Hu G."/>
            <person name="Conover J.L."/>
            <person name="Carlson J.W."/>
            <person name="Shu S."/>
            <person name="Boston L.B."/>
            <person name="Williams M."/>
            <person name="Peterson D.G."/>
            <person name="McGee K."/>
            <person name="Jones D.C."/>
            <person name="Wendel J.F."/>
            <person name="Stelly D.M."/>
            <person name="Grimwood J."/>
            <person name="Schmutz J."/>
        </authorList>
    </citation>
    <scope>NUCLEOTIDE SEQUENCE [LARGE SCALE GENOMIC DNA]</scope>
    <source>
        <strain evidence="2">cv. TM-1</strain>
    </source>
</reference>
<dbReference type="RefSeq" id="XP_040974093.1">
    <property type="nucleotide sequence ID" value="XM_041118159.1"/>
</dbReference>
<evidence type="ECO:0000313" key="3">
    <source>
        <dbReference type="RefSeq" id="XP_040974093.1"/>
    </source>
</evidence>